<dbReference type="InterPro" id="IPR005801">
    <property type="entry name" value="ADC_synthase"/>
</dbReference>
<keyword evidence="4 8" id="KW-0413">Isomerase</keyword>
<evidence type="ECO:0000256" key="6">
    <source>
        <dbReference type="SAM" id="Coils"/>
    </source>
</evidence>
<accession>A0ABU0D4R6</accession>
<proteinExistence type="inferred from homology"/>
<dbReference type="Pfam" id="PF00425">
    <property type="entry name" value="Chorismate_bind"/>
    <property type="match status" value="1"/>
</dbReference>
<evidence type="ECO:0000256" key="4">
    <source>
        <dbReference type="ARBA" id="ARBA00023235"/>
    </source>
</evidence>
<name>A0ABU0D4R6_9BACI</name>
<dbReference type="InterPro" id="IPR004561">
    <property type="entry name" value="IsoChor_synthase"/>
</dbReference>
<keyword evidence="9" id="KW-1185">Reference proteome</keyword>
<dbReference type="Gene3D" id="3.60.120.10">
    <property type="entry name" value="Anthranilate synthase"/>
    <property type="match status" value="1"/>
</dbReference>
<comment type="caution">
    <text evidence="8">The sequence shown here is derived from an EMBL/GenBank/DDBJ whole genome shotgun (WGS) entry which is preliminary data.</text>
</comment>
<dbReference type="PANTHER" id="PTHR42839:SF1">
    <property type="entry name" value="ISOCHORISMATE SYNTHASE MENF"/>
    <property type="match status" value="1"/>
</dbReference>
<comment type="similarity">
    <text evidence="2">Belongs to the isochorismate synthase family.</text>
</comment>
<dbReference type="InterPro" id="IPR015890">
    <property type="entry name" value="Chorismate_C"/>
</dbReference>
<protein>
    <recommendedName>
        <fullName evidence="3">isochorismate synthase</fullName>
        <ecNumber evidence="3">5.4.4.2</ecNumber>
    </recommendedName>
    <alternativeName>
        <fullName evidence="5">Isochorismate mutase</fullName>
    </alternativeName>
</protein>
<feature type="coiled-coil region" evidence="6">
    <location>
        <begin position="160"/>
        <end position="187"/>
    </location>
</feature>
<dbReference type="RefSeq" id="WP_244683098.1">
    <property type="nucleotide sequence ID" value="NZ_JALIRM010000015.1"/>
</dbReference>
<keyword evidence="6" id="KW-0175">Coiled coil</keyword>
<evidence type="ECO:0000256" key="3">
    <source>
        <dbReference type="ARBA" id="ARBA00012824"/>
    </source>
</evidence>
<dbReference type="NCBIfam" id="TIGR00543">
    <property type="entry name" value="isochor_syn"/>
    <property type="match status" value="1"/>
</dbReference>
<dbReference type="PANTHER" id="PTHR42839">
    <property type="entry name" value="ISOCHORISMATE SYNTHASE ENTC"/>
    <property type="match status" value="1"/>
</dbReference>
<organism evidence="8 9">
    <name type="scientific">Lederbergia wuyishanensis</name>
    <dbReference type="NCBI Taxonomy" id="1347903"/>
    <lineage>
        <taxon>Bacteria</taxon>
        <taxon>Bacillati</taxon>
        <taxon>Bacillota</taxon>
        <taxon>Bacilli</taxon>
        <taxon>Bacillales</taxon>
        <taxon>Bacillaceae</taxon>
        <taxon>Lederbergia</taxon>
    </lineage>
</organism>
<dbReference type="SUPFAM" id="SSF56322">
    <property type="entry name" value="ADC synthase"/>
    <property type="match status" value="1"/>
</dbReference>
<gene>
    <name evidence="8" type="ORF">J2S14_002218</name>
</gene>
<dbReference type="Proteomes" id="UP001232343">
    <property type="component" value="Unassembled WGS sequence"/>
</dbReference>
<evidence type="ECO:0000256" key="5">
    <source>
        <dbReference type="ARBA" id="ARBA00041564"/>
    </source>
</evidence>
<dbReference type="EMBL" id="JAUSUO010000005">
    <property type="protein sequence ID" value="MDQ0343403.1"/>
    <property type="molecule type" value="Genomic_DNA"/>
</dbReference>
<evidence type="ECO:0000256" key="1">
    <source>
        <dbReference type="ARBA" id="ARBA00000799"/>
    </source>
</evidence>
<feature type="domain" description="Chorismate-utilising enzyme C-terminal" evidence="7">
    <location>
        <begin position="200"/>
        <end position="452"/>
    </location>
</feature>
<reference evidence="8 9" key="1">
    <citation type="submission" date="2023-07" db="EMBL/GenBank/DDBJ databases">
        <title>Genomic Encyclopedia of Type Strains, Phase IV (KMG-IV): sequencing the most valuable type-strain genomes for metagenomic binning, comparative biology and taxonomic classification.</title>
        <authorList>
            <person name="Goeker M."/>
        </authorList>
    </citation>
    <scope>NUCLEOTIDE SEQUENCE [LARGE SCALE GENOMIC DNA]</scope>
    <source>
        <strain evidence="8 9">DSM 27848</strain>
    </source>
</reference>
<evidence type="ECO:0000259" key="7">
    <source>
        <dbReference type="Pfam" id="PF00425"/>
    </source>
</evidence>
<evidence type="ECO:0000313" key="9">
    <source>
        <dbReference type="Proteomes" id="UP001232343"/>
    </source>
</evidence>
<comment type="catalytic activity">
    <reaction evidence="1">
        <text>chorismate = isochorismate</text>
        <dbReference type="Rhea" id="RHEA:18985"/>
        <dbReference type="ChEBI" id="CHEBI:29748"/>
        <dbReference type="ChEBI" id="CHEBI:29780"/>
        <dbReference type="EC" id="5.4.4.2"/>
    </reaction>
</comment>
<evidence type="ECO:0000313" key="8">
    <source>
        <dbReference type="EMBL" id="MDQ0343403.1"/>
    </source>
</evidence>
<sequence>MTKIFLQTSFENDLYKEQNHKKSKLFSYTQPIDFYDPVEFFTYQSSTFHGKRFFWKSSDEQLWTVGLGIAATISVDDAEERFQDSHTKWNQLLKDANIENPARVPGTGPLLFGGFSFDPYSEIEDEWEAFGHSILYLPSYMLTVTENQTYLTINAFSNNTVSAESLREEANKLVQQLKNDEKLLKENPIKIKNSIEIAPDKWIRSVDEIVNILKTTDTKKVVFARKLLLEFEESAQPSYIIKKLLEQQPDSFVFALEVGDYCFLGASPERLIKKIDHDVLSTCLAGSIGRGKDIIEDQKLGEMLLHDHKNLFEHELVVSMIEDALRPYCTDINIPAEPVLMKMPDIQHLYTPVRGKANEDFSILNVVENLHPTPALGGVPTKAALSIIREKEHMDRGFYAGPIGWTDYKGNGEFAVGIRSGLINRDKAYLYAGCGLVSDSVSEEELKETRIKFQPMLKATGGEIL</sequence>
<evidence type="ECO:0000256" key="2">
    <source>
        <dbReference type="ARBA" id="ARBA00005297"/>
    </source>
</evidence>
<dbReference type="GO" id="GO:0008909">
    <property type="term" value="F:isochorismate synthase activity"/>
    <property type="evidence" value="ECO:0007669"/>
    <property type="project" value="UniProtKB-EC"/>
</dbReference>
<dbReference type="EC" id="5.4.4.2" evidence="3"/>